<evidence type="ECO:0000256" key="1">
    <source>
        <dbReference type="ARBA" id="ARBA00004323"/>
    </source>
</evidence>
<evidence type="ECO:0000256" key="3">
    <source>
        <dbReference type="ARBA" id="ARBA00022692"/>
    </source>
</evidence>
<gene>
    <name evidence="9" type="ORF">TrLO_g10020</name>
</gene>
<dbReference type="PANTHER" id="PTHR12129">
    <property type="entry name" value="HEPARAN SULFATE 2-O-SULFOTRANSFERASE"/>
    <property type="match status" value="1"/>
</dbReference>
<dbReference type="InterPro" id="IPR027417">
    <property type="entry name" value="P-loop_NTPase"/>
</dbReference>
<dbReference type="AlphaFoldDB" id="A0A9W7DSV3"/>
<sequence length="304" mass="34927">MSLAQNLRSAKIFKLKEHRDWSEAVAQSSKMDEWDTRRIMPSKSKRSKWYGELVSAVKEGTPKTLHFAHTFLPPFPTPPPTIITFLKNPVHRLSSAYNYVRHGAQTPQIRQRNIEKLGSATLTKCFDNVTCSEINNLRKHCSLQALSLCGVDSDCDVHWHLVDSSNFEVKLDKMISRAVKNLESEILIAGVTEDMEVSLELIESLLPTYFEGMAALSSSETERKKNETIEFDRSWESNKNVIVSNKAKKYGKPTEEAEEAMLKDICYADWRVWMRARDILKERRGVCKERKNINDSETKKSQEL</sequence>
<evidence type="ECO:0000256" key="8">
    <source>
        <dbReference type="ARBA" id="ARBA00023180"/>
    </source>
</evidence>
<proteinExistence type="predicted"/>
<keyword evidence="3" id="KW-0812">Transmembrane</keyword>
<dbReference type="Gene3D" id="3.40.50.300">
    <property type="entry name" value="P-loop containing nucleotide triphosphate hydrolases"/>
    <property type="match status" value="1"/>
</dbReference>
<dbReference type="OrthoDB" id="10019582at2759"/>
<dbReference type="GO" id="GO:0000139">
    <property type="term" value="C:Golgi membrane"/>
    <property type="evidence" value="ECO:0007669"/>
    <property type="project" value="UniProtKB-SubCell"/>
</dbReference>
<dbReference type="EMBL" id="BRXW01000440">
    <property type="protein sequence ID" value="GMH55024.1"/>
    <property type="molecule type" value="Genomic_DNA"/>
</dbReference>
<dbReference type="InterPro" id="IPR007734">
    <property type="entry name" value="Heparan_SO4_2-O-STrfase"/>
</dbReference>
<comment type="caution">
    <text evidence="9">The sequence shown here is derived from an EMBL/GenBank/DDBJ whole genome shotgun (WGS) entry which is preliminary data.</text>
</comment>
<keyword evidence="6" id="KW-0333">Golgi apparatus</keyword>
<evidence type="ECO:0000313" key="10">
    <source>
        <dbReference type="Proteomes" id="UP001165122"/>
    </source>
</evidence>
<dbReference type="PANTHER" id="PTHR12129:SF15">
    <property type="entry name" value="URONYL 2-SULFOTRANSFERASE"/>
    <property type="match status" value="1"/>
</dbReference>
<name>A0A9W7DSV3_9STRA</name>
<evidence type="ECO:0000256" key="4">
    <source>
        <dbReference type="ARBA" id="ARBA00022968"/>
    </source>
</evidence>
<dbReference type="Proteomes" id="UP001165122">
    <property type="component" value="Unassembled WGS sequence"/>
</dbReference>
<accession>A0A9W7DSV3</accession>
<evidence type="ECO:0000256" key="2">
    <source>
        <dbReference type="ARBA" id="ARBA00022679"/>
    </source>
</evidence>
<organism evidence="9 10">
    <name type="scientific">Triparma laevis f. longispina</name>
    <dbReference type="NCBI Taxonomy" id="1714387"/>
    <lineage>
        <taxon>Eukaryota</taxon>
        <taxon>Sar</taxon>
        <taxon>Stramenopiles</taxon>
        <taxon>Ochrophyta</taxon>
        <taxon>Bolidophyceae</taxon>
        <taxon>Parmales</taxon>
        <taxon>Triparmaceae</taxon>
        <taxon>Triparma</taxon>
    </lineage>
</organism>
<dbReference type="GO" id="GO:0008146">
    <property type="term" value="F:sulfotransferase activity"/>
    <property type="evidence" value="ECO:0007669"/>
    <property type="project" value="InterPro"/>
</dbReference>
<keyword evidence="4" id="KW-0735">Signal-anchor</keyword>
<comment type="subcellular location">
    <subcellularLocation>
        <location evidence="1">Golgi apparatus membrane</location>
        <topology evidence="1">Single-pass type II membrane protein</topology>
    </subcellularLocation>
</comment>
<keyword evidence="8" id="KW-0325">Glycoprotein</keyword>
<keyword evidence="7" id="KW-0472">Membrane</keyword>
<protein>
    <submittedName>
        <fullName evidence="9">Uncharacterized protein</fullName>
    </submittedName>
</protein>
<reference evidence="10" key="1">
    <citation type="journal article" date="2023" name="Commun. Biol.">
        <title>Genome analysis of Parmales, the sister group of diatoms, reveals the evolutionary specialization of diatoms from phago-mixotrophs to photoautotrophs.</title>
        <authorList>
            <person name="Ban H."/>
            <person name="Sato S."/>
            <person name="Yoshikawa S."/>
            <person name="Yamada K."/>
            <person name="Nakamura Y."/>
            <person name="Ichinomiya M."/>
            <person name="Sato N."/>
            <person name="Blanc-Mathieu R."/>
            <person name="Endo H."/>
            <person name="Kuwata A."/>
            <person name="Ogata H."/>
        </authorList>
    </citation>
    <scope>NUCLEOTIDE SEQUENCE [LARGE SCALE GENOMIC DNA]</scope>
    <source>
        <strain evidence="10">NIES 3700</strain>
    </source>
</reference>
<evidence type="ECO:0000313" key="9">
    <source>
        <dbReference type="EMBL" id="GMH55024.1"/>
    </source>
</evidence>
<keyword evidence="2" id="KW-0808">Transferase</keyword>
<keyword evidence="10" id="KW-1185">Reference proteome</keyword>
<evidence type="ECO:0000256" key="6">
    <source>
        <dbReference type="ARBA" id="ARBA00023034"/>
    </source>
</evidence>
<keyword evidence="5" id="KW-1133">Transmembrane helix</keyword>
<evidence type="ECO:0000256" key="7">
    <source>
        <dbReference type="ARBA" id="ARBA00023136"/>
    </source>
</evidence>
<evidence type="ECO:0000256" key="5">
    <source>
        <dbReference type="ARBA" id="ARBA00022989"/>
    </source>
</evidence>